<sequence>MIQWMERRKQRELDEQGQWNEHMQICVRRMLLLLATLMIWSLNVFSMGSLAGAQTSLGGRC</sequence>
<dbReference type="AlphaFoldDB" id="A0A6A4I393"/>
<evidence type="ECO:0000313" key="3">
    <source>
        <dbReference type="Proteomes" id="UP000799118"/>
    </source>
</evidence>
<organism evidence="2 3">
    <name type="scientific">Gymnopus androsaceus JB14</name>
    <dbReference type="NCBI Taxonomy" id="1447944"/>
    <lineage>
        <taxon>Eukaryota</taxon>
        <taxon>Fungi</taxon>
        <taxon>Dikarya</taxon>
        <taxon>Basidiomycota</taxon>
        <taxon>Agaricomycotina</taxon>
        <taxon>Agaricomycetes</taxon>
        <taxon>Agaricomycetidae</taxon>
        <taxon>Agaricales</taxon>
        <taxon>Marasmiineae</taxon>
        <taxon>Omphalotaceae</taxon>
        <taxon>Gymnopus</taxon>
    </lineage>
</organism>
<feature type="non-terminal residue" evidence="2">
    <location>
        <position position="1"/>
    </location>
</feature>
<keyword evidence="3" id="KW-1185">Reference proteome</keyword>
<dbReference type="Proteomes" id="UP000799118">
    <property type="component" value="Unassembled WGS sequence"/>
</dbReference>
<gene>
    <name evidence="2" type="ORF">BT96DRAFT_915528</name>
</gene>
<dbReference type="EMBL" id="ML769403">
    <property type="protein sequence ID" value="KAE9406302.1"/>
    <property type="molecule type" value="Genomic_DNA"/>
</dbReference>
<accession>A0A6A4I393</accession>
<feature type="non-terminal residue" evidence="2">
    <location>
        <position position="61"/>
    </location>
</feature>
<proteinExistence type="predicted"/>
<keyword evidence="1" id="KW-1133">Transmembrane helix</keyword>
<keyword evidence="1" id="KW-0812">Transmembrane</keyword>
<reference evidence="2" key="1">
    <citation type="journal article" date="2019" name="Environ. Microbiol.">
        <title>Fungal ecological strategies reflected in gene transcription - a case study of two litter decomposers.</title>
        <authorList>
            <person name="Barbi F."/>
            <person name="Kohler A."/>
            <person name="Barry K."/>
            <person name="Baskaran P."/>
            <person name="Daum C."/>
            <person name="Fauchery L."/>
            <person name="Ihrmark K."/>
            <person name="Kuo A."/>
            <person name="LaButti K."/>
            <person name="Lipzen A."/>
            <person name="Morin E."/>
            <person name="Grigoriev I.V."/>
            <person name="Henrissat B."/>
            <person name="Lindahl B."/>
            <person name="Martin F."/>
        </authorList>
    </citation>
    <scope>NUCLEOTIDE SEQUENCE</scope>
    <source>
        <strain evidence="2">JB14</strain>
    </source>
</reference>
<keyword evidence="1" id="KW-0472">Membrane</keyword>
<evidence type="ECO:0000313" key="2">
    <source>
        <dbReference type="EMBL" id="KAE9406302.1"/>
    </source>
</evidence>
<evidence type="ECO:0000256" key="1">
    <source>
        <dbReference type="SAM" id="Phobius"/>
    </source>
</evidence>
<name>A0A6A4I393_9AGAR</name>
<protein>
    <submittedName>
        <fullName evidence="2">Uncharacterized protein</fullName>
    </submittedName>
</protein>
<feature type="transmembrane region" description="Helical" evidence="1">
    <location>
        <begin position="31"/>
        <end position="53"/>
    </location>
</feature>